<organism evidence="2 3">
    <name type="scientific">Vibrio halioticoli NBRC 102217</name>
    <dbReference type="NCBI Taxonomy" id="1219072"/>
    <lineage>
        <taxon>Bacteria</taxon>
        <taxon>Pseudomonadati</taxon>
        <taxon>Pseudomonadota</taxon>
        <taxon>Gammaproteobacteria</taxon>
        <taxon>Vibrionales</taxon>
        <taxon>Vibrionaceae</taxon>
        <taxon>Vibrio</taxon>
    </lineage>
</organism>
<keyword evidence="3" id="KW-1185">Reference proteome</keyword>
<accession>V5F3F6</accession>
<evidence type="ECO:0008006" key="4">
    <source>
        <dbReference type="Google" id="ProtNLM"/>
    </source>
</evidence>
<sequence>MKLTLPTIGLLSAVLITMPIAHANDQQDAAIGLMALNSGSATITTLAPQVRTVSTGVITEIELDDYKDTQIAYKFKVIDTKAGKKFKLTYAINDGSLLREKSENLSTLGFSDLDREDRNAIEQVEKAQFDIVKKLIELETKYSAKTLEAELESKKGVVFYEVELASTERGMQKLLINVATGEEIPVMHRQSHK</sequence>
<dbReference type="AlphaFoldDB" id="V5F3F6"/>
<comment type="caution">
    <text evidence="2">The sequence shown here is derived from an EMBL/GenBank/DDBJ whole genome shotgun (WGS) entry which is preliminary data.</text>
</comment>
<proteinExistence type="predicted"/>
<feature type="chain" id="PRO_5004732640" description="PepSY domain-containing protein" evidence="1">
    <location>
        <begin position="24"/>
        <end position="193"/>
    </location>
</feature>
<evidence type="ECO:0000313" key="3">
    <source>
        <dbReference type="Proteomes" id="UP000017800"/>
    </source>
</evidence>
<protein>
    <recommendedName>
        <fullName evidence="4">PepSY domain-containing protein</fullName>
    </recommendedName>
</protein>
<feature type="signal peptide" evidence="1">
    <location>
        <begin position="1"/>
        <end position="23"/>
    </location>
</feature>
<dbReference type="EMBL" id="BAUJ01000026">
    <property type="protein sequence ID" value="GAD89709.1"/>
    <property type="molecule type" value="Genomic_DNA"/>
</dbReference>
<reference evidence="2 3" key="1">
    <citation type="submission" date="2013-11" db="EMBL/GenBank/DDBJ databases">
        <title>Whole genome shotgun sequence of Vibrio halioticoli NBRC 102217.</title>
        <authorList>
            <person name="Isaki S."/>
            <person name="Kimura A."/>
            <person name="Ohji S."/>
            <person name="Hosoyama A."/>
            <person name="Fujita N."/>
            <person name="Hashimoto M."/>
            <person name="Hosoyama Y."/>
            <person name="Yamazoe A."/>
        </authorList>
    </citation>
    <scope>NUCLEOTIDE SEQUENCE [LARGE SCALE GENOMIC DNA]</scope>
    <source>
        <strain evidence="2 3">NBRC 102217</strain>
    </source>
</reference>
<dbReference type="Proteomes" id="UP000017800">
    <property type="component" value="Unassembled WGS sequence"/>
</dbReference>
<gene>
    <name evidence="2" type="ORF">VHA01S_026_00150</name>
</gene>
<keyword evidence="1" id="KW-0732">Signal</keyword>
<name>V5F3F6_9VIBR</name>
<evidence type="ECO:0000313" key="2">
    <source>
        <dbReference type="EMBL" id="GAD89709.1"/>
    </source>
</evidence>
<dbReference type="eggNOG" id="COG3212">
    <property type="taxonomic scope" value="Bacteria"/>
</dbReference>
<evidence type="ECO:0000256" key="1">
    <source>
        <dbReference type="SAM" id="SignalP"/>
    </source>
</evidence>
<dbReference type="RefSeq" id="WP_023404072.1">
    <property type="nucleotide sequence ID" value="NZ_BAUJ01000026.1"/>
</dbReference>
<dbReference type="OrthoDB" id="5866265at2"/>